<dbReference type="PANTHER" id="PTHR11905">
    <property type="entry name" value="ADAM A DISINTEGRIN AND METALLOPROTEASE DOMAIN"/>
    <property type="match status" value="1"/>
</dbReference>
<keyword evidence="4" id="KW-1185">Reference proteome</keyword>
<dbReference type="Gene3D" id="3.40.390.10">
    <property type="entry name" value="Collagenase (Catalytic Domain)"/>
    <property type="match status" value="1"/>
</dbReference>
<dbReference type="Pfam" id="PF01421">
    <property type="entry name" value="Reprolysin"/>
    <property type="match status" value="1"/>
</dbReference>
<dbReference type="GO" id="GO:0004222">
    <property type="term" value="F:metalloendopeptidase activity"/>
    <property type="evidence" value="ECO:0007669"/>
    <property type="project" value="InterPro"/>
</dbReference>
<feature type="binding site" evidence="1">
    <location>
        <position position="143"/>
    </location>
    <ligand>
        <name>Zn(2+)</name>
        <dbReference type="ChEBI" id="CHEBI:29105"/>
        <note>catalytic</note>
    </ligand>
</feature>
<dbReference type="GO" id="GO:0006508">
    <property type="term" value="P:proteolysis"/>
    <property type="evidence" value="ECO:0007669"/>
    <property type="project" value="InterPro"/>
</dbReference>
<feature type="domain" description="Peptidase M12B" evidence="2">
    <location>
        <begin position="131"/>
        <end position="195"/>
    </location>
</feature>
<dbReference type="EMBL" id="JASAOG010000017">
    <property type="protein sequence ID" value="KAK0064431.1"/>
    <property type="molecule type" value="Genomic_DNA"/>
</dbReference>
<accession>A0AAD8FIA5</accession>
<dbReference type="InterPro" id="IPR024079">
    <property type="entry name" value="MetalloPept_cat_dom_sf"/>
</dbReference>
<dbReference type="Proteomes" id="UP001233172">
    <property type="component" value="Unassembled WGS sequence"/>
</dbReference>
<protein>
    <submittedName>
        <fullName evidence="3">ADAM family mig-17</fullName>
    </submittedName>
</protein>
<dbReference type="GO" id="GO:0046872">
    <property type="term" value="F:metal ion binding"/>
    <property type="evidence" value="ECO:0007669"/>
    <property type="project" value="UniProtKB-KW"/>
</dbReference>
<sequence>MDVMSVKAPEVEKTVRWAVINQSTPWSDQPSRRRRNAMRDYYVDVVALIDKKRFRWFLQQAKEHYTNAMQNIQEHYAMMFSGIDMFYNGINHPNYTVHIRLCSTYVGTMCRTDGTSCGVVEDYRGPDIRAIAHELGHSLSAKHDGDGNDCSNSDRYIMNSDLNRKQTPETKYNPWIFSACSVKYFTQFLTENPSN</sequence>
<evidence type="ECO:0000313" key="4">
    <source>
        <dbReference type="Proteomes" id="UP001233172"/>
    </source>
</evidence>
<feature type="active site" evidence="1">
    <location>
        <position position="134"/>
    </location>
</feature>
<comment type="caution">
    <text evidence="1">Lacks conserved residue(s) required for the propagation of feature annotation.</text>
</comment>
<evidence type="ECO:0000313" key="3">
    <source>
        <dbReference type="EMBL" id="KAK0064431.1"/>
    </source>
</evidence>
<feature type="binding site" evidence="1">
    <location>
        <position position="133"/>
    </location>
    <ligand>
        <name>Zn(2+)</name>
        <dbReference type="ChEBI" id="CHEBI:29105"/>
        <note>catalytic</note>
    </ligand>
</feature>
<reference evidence="3" key="2">
    <citation type="submission" date="2023-04" db="EMBL/GenBank/DDBJ databases">
        <authorList>
            <person name="Bu L."/>
            <person name="Lu L."/>
            <person name="Laidemitt M.R."/>
            <person name="Zhang S.M."/>
            <person name="Mutuku M."/>
            <person name="Mkoji G."/>
            <person name="Steinauer M."/>
            <person name="Loker E.S."/>
        </authorList>
    </citation>
    <scope>NUCLEOTIDE SEQUENCE</scope>
    <source>
        <strain evidence="3">KasaAsao</strain>
        <tissue evidence="3">Whole Snail</tissue>
    </source>
</reference>
<dbReference type="PROSITE" id="PS50215">
    <property type="entry name" value="ADAM_MEPRO"/>
    <property type="match status" value="1"/>
</dbReference>
<organism evidence="3 4">
    <name type="scientific">Biomphalaria pfeifferi</name>
    <name type="common">Bloodfluke planorb</name>
    <name type="synonym">Freshwater snail</name>
    <dbReference type="NCBI Taxonomy" id="112525"/>
    <lineage>
        <taxon>Eukaryota</taxon>
        <taxon>Metazoa</taxon>
        <taxon>Spiralia</taxon>
        <taxon>Lophotrochozoa</taxon>
        <taxon>Mollusca</taxon>
        <taxon>Gastropoda</taxon>
        <taxon>Heterobranchia</taxon>
        <taxon>Euthyneura</taxon>
        <taxon>Panpulmonata</taxon>
        <taxon>Hygrophila</taxon>
        <taxon>Lymnaeoidea</taxon>
        <taxon>Planorbidae</taxon>
        <taxon>Biomphalaria</taxon>
    </lineage>
</organism>
<proteinExistence type="predicted"/>
<dbReference type="SUPFAM" id="SSF55486">
    <property type="entry name" value="Metalloproteases ('zincins'), catalytic domain"/>
    <property type="match status" value="1"/>
</dbReference>
<keyword evidence="1" id="KW-0479">Metal-binding</keyword>
<feature type="binding site" evidence="1">
    <location>
        <position position="137"/>
    </location>
    <ligand>
        <name>Zn(2+)</name>
        <dbReference type="ChEBI" id="CHEBI:29105"/>
        <note>catalytic</note>
    </ligand>
</feature>
<keyword evidence="1" id="KW-0862">Zinc</keyword>
<feature type="non-terminal residue" evidence="3">
    <location>
        <position position="195"/>
    </location>
</feature>
<dbReference type="PANTHER" id="PTHR11905:SF159">
    <property type="entry name" value="ADAM METALLOPROTEASE"/>
    <property type="match status" value="1"/>
</dbReference>
<dbReference type="AlphaFoldDB" id="A0AAD8FIA5"/>
<dbReference type="InterPro" id="IPR001590">
    <property type="entry name" value="Peptidase_M12B"/>
</dbReference>
<evidence type="ECO:0000256" key="1">
    <source>
        <dbReference type="PROSITE-ProRule" id="PRU00276"/>
    </source>
</evidence>
<gene>
    <name evidence="3" type="ORF">Bpfe_006090</name>
</gene>
<comment type="caution">
    <text evidence="3">The sequence shown here is derived from an EMBL/GenBank/DDBJ whole genome shotgun (WGS) entry which is preliminary data.</text>
</comment>
<name>A0AAD8FIA5_BIOPF</name>
<evidence type="ECO:0000259" key="2">
    <source>
        <dbReference type="PROSITE" id="PS50215"/>
    </source>
</evidence>
<reference evidence="3" key="1">
    <citation type="journal article" date="2023" name="PLoS Negl. Trop. Dis.">
        <title>A genome sequence for Biomphalaria pfeifferi, the major vector snail for the human-infecting parasite Schistosoma mansoni.</title>
        <authorList>
            <person name="Bu L."/>
            <person name="Lu L."/>
            <person name="Laidemitt M.R."/>
            <person name="Zhang S.M."/>
            <person name="Mutuku M."/>
            <person name="Mkoji G."/>
            <person name="Steinauer M."/>
            <person name="Loker E.S."/>
        </authorList>
    </citation>
    <scope>NUCLEOTIDE SEQUENCE</scope>
    <source>
        <strain evidence="3">KasaAsao</strain>
    </source>
</reference>